<evidence type="ECO:0000313" key="3">
    <source>
        <dbReference type="Proteomes" id="UP000006727"/>
    </source>
</evidence>
<proteinExistence type="predicted"/>
<protein>
    <submittedName>
        <fullName evidence="1 2">Uncharacterized protein</fullName>
    </submittedName>
</protein>
<evidence type="ECO:0000313" key="1">
    <source>
        <dbReference type="EMBL" id="PNR32631.1"/>
    </source>
</evidence>
<reference evidence="1 3" key="1">
    <citation type="journal article" date="2008" name="Science">
        <title>The Physcomitrella genome reveals evolutionary insights into the conquest of land by plants.</title>
        <authorList>
            <person name="Rensing S."/>
            <person name="Lang D."/>
            <person name="Zimmer A."/>
            <person name="Terry A."/>
            <person name="Salamov A."/>
            <person name="Shapiro H."/>
            <person name="Nishiyama T."/>
            <person name="Perroud P.-F."/>
            <person name="Lindquist E."/>
            <person name="Kamisugi Y."/>
            <person name="Tanahashi T."/>
            <person name="Sakakibara K."/>
            <person name="Fujita T."/>
            <person name="Oishi K."/>
            <person name="Shin-I T."/>
            <person name="Kuroki Y."/>
            <person name="Toyoda A."/>
            <person name="Suzuki Y."/>
            <person name="Hashimoto A."/>
            <person name="Yamaguchi K."/>
            <person name="Sugano A."/>
            <person name="Kohara Y."/>
            <person name="Fujiyama A."/>
            <person name="Anterola A."/>
            <person name="Aoki S."/>
            <person name="Ashton N."/>
            <person name="Barbazuk W.B."/>
            <person name="Barker E."/>
            <person name="Bennetzen J."/>
            <person name="Bezanilla M."/>
            <person name="Blankenship R."/>
            <person name="Cho S.H."/>
            <person name="Dutcher S."/>
            <person name="Estelle M."/>
            <person name="Fawcett J.A."/>
            <person name="Gundlach H."/>
            <person name="Hanada K."/>
            <person name="Heyl A."/>
            <person name="Hicks K.A."/>
            <person name="Hugh J."/>
            <person name="Lohr M."/>
            <person name="Mayer K."/>
            <person name="Melkozernov A."/>
            <person name="Murata T."/>
            <person name="Nelson D."/>
            <person name="Pils B."/>
            <person name="Prigge M."/>
            <person name="Reiss B."/>
            <person name="Renner T."/>
            <person name="Rombauts S."/>
            <person name="Rushton P."/>
            <person name="Sanderfoot A."/>
            <person name="Schween G."/>
            <person name="Shiu S.-H."/>
            <person name="Stueber K."/>
            <person name="Theodoulou F.L."/>
            <person name="Tu H."/>
            <person name="Van de Peer Y."/>
            <person name="Verrier P.J."/>
            <person name="Waters E."/>
            <person name="Wood A."/>
            <person name="Yang L."/>
            <person name="Cove D."/>
            <person name="Cuming A."/>
            <person name="Hasebe M."/>
            <person name="Lucas S."/>
            <person name="Mishler D.B."/>
            <person name="Reski R."/>
            <person name="Grigoriev I."/>
            <person name="Quatrano R.S."/>
            <person name="Boore J.L."/>
        </authorList>
    </citation>
    <scope>NUCLEOTIDE SEQUENCE [LARGE SCALE GENOMIC DNA]</scope>
    <source>
        <strain evidence="2 3">cv. Gransden 2004</strain>
    </source>
</reference>
<dbReference type="PaxDb" id="3218-PP1S152_67V6.1"/>
<dbReference type="AlphaFoldDB" id="A0A2K1ITN3"/>
<organism evidence="1">
    <name type="scientific">Physcomitrium patens</name>
    <name type="common">Spreading-leaved earth moss</name>
    <name type="synonym">Physcomitrella patens</name>
    <dbReference type="NCBI Taxonomy" id="3218"/>
    <lineage>
        <taxon>Eukaryota</taxon>
        <taxon>Viridiplantae</taxon>
        <taxon>Streptophyta</taxon>
        <taxon>Embryophyta</taxon>
        <taxon>Bryophyta</taxon>
        <taxon>Bryophytina</taxon>
        <taxon>Bryopsida</taxon>
        <taxon>Funariidae</taxon>
        <taxon>Funariales</taxon>
        <taxon>Funariaceae</taxon>
        <taxon>Physcomitrium</taxon>
    </lineage>
</organism>
<reference evidence="1 3" key="2">
    <citation type="journal article" date="2018" name="Plant J.">
        <title>The Physcomitrella patens chromosome-scale assembly reveals moss genome structure and evolution.</title>
        <authorList>
            <person name="Lang D."/>
            <person name="Ullrich K.K."/>
            <person name="Murat F."/>
            <person name="Fuchs J."/>
            <person name="Jenkins J."/>
            <person name="Haas F.B."/>
            <person name="Piednoel M."/>
            <person name="Gundlach H."/>
            <person name="Van Bel M."/>
            <person name="Meyberg R."/>
            <person name="Vives C."/>
            <person name="Morata J."/>
            <person name="Symeonidi A."/>
            <person name="Hiss M."/>
            <person name="Muchero W."/>
            <person name="Kamisugi Y."/>
            <person name="Saleh O."/>
            <person name="Blanc G."/>
            <person name="Decker E.L."/>
            <person name="van Gessel N."/>
            <person name="Grimwood J."/>
            <person name="Hayes R.D."/>
            <person name="Graham S.W."/>
            <person name="Gunter L.E."/>
            <person name="McDaniel S.F."/>
            <person name="Hoernstein S.N.W."/>
            <person name="Larsson A."/>
            <person name="Li F.W."/>
            <person name="Perroud P.F."/>
            <person name="Phillips J."/>
            <person name="Ranjan P."/>
            <person name="Rokshar D.S."/>
            <person name="Rothfels C.J."/>
            <person name="Schneider L."/>
            <person name="Shu S."/>
            <person name="Stevenson D.W."/>
            <person name="Thummler F."/>
            <person name="Tillich M."/>
            <person name="Villarreal Aguilar J.C."/>
            <person name="Widiez T."/>
            <person name="Wong G.K."/>
            <person name="Wymore A."/>
            <person name="Zhang Y."/>
            <person name="Zimmer A.D."/>
            <person name="Quatrano R.S."/>
            <person name="Mayer K.F.X."/>
            <person name="Goodstein D."/>
            <person name="Casacuberta J.M."/>
            <person name="Vandepoele K."/>
            <person name="Reski R."/>
            <person name="Cuming A.C."/>
            <person name="Tuskan G.A."/>
            <person name="Maumus F."/>
            <person name="Salse J."/>
            <person name="Schmutz J."/>
            <person name="Rensing S.A."/>
        </authorList>
    </citation>
    <scope>NUCLEOTIDE SEQUENCE [LARGE SCALE GENOMIC DNA]</scope>
    <source>
        <strain evidence="2 3">cv. Gransden 2004</strain>
    </source>
</reference>
<sequence>MTLQLSTEDSCSTIHNASSISSEHDDATPHSVRNSQPQTITLVLLLAPIPGHGSISVALHKFGLLMIPRAAGSGPIRRPSFTFTSCSCVRGGEVLILTGLMSGCIDGYFLNQISVRKPPEPVAHDACNKKADALGKELCEIKSKVECLTQRCGNKLYSEWPPKTGFILPPTGGVNRSMFSPKIGLCACPENPGPPNANPYETECRTEYNGAKKNDAQFLEEHIKTEHPRLVKHLHPCLPFSAPCAVGDHFPSPIDDYKQSGSKSGSRSSERHRQCKMIGLYKRSNKEYHLNYGHEQGNSNRKHHNDNNFQIRIMGNNNNYNPSRPINKPHLKPRPAYDQCYNYYRYYGYAGKGAKTSKGWQPKLKF</sequence>
<dbReference type="EnsemblPlants" id="Pp3c20_1860V3.1">
    <property type="protein sequence ID" value="Pp3c20_1860V3.1"/>
    <property type="gene ID" value="Pp3c20_1860"/>
</dbReference>
<dbReference type="Proteomes" id="UP000006727">
    <property type="component" value="Chromosome 20"/>
</dbReference>
<reference evidence="2" key="3">
    <citation type="submission" date="2020-12" db="UniProtKB">
        <authorList>
            <consortium name="EnsemblPlants"/>
        </authorList>
    </citation>
    <scope>IDENTIFICATION</scope>
</reference>
<gene>
    <name evidence="1" type="ORF">PHYPA_024573</name>
</gene>
<evidence type="ECO:0000313" key="2">
    <source>
        <dbReference type="EnsemblPlants" id="Pp3c20_1860V3.1"/>
    </source>
</evidence>
<keyword evidence="3" id="KW-1185">Reference proteome</keyword>
<accession>A0A2K1ITN3</accession>
<name>A0A2K1ITN3_PHYPA</name>
<dbReference type="EMBL" id="ABEU02000020">
    <property type="protein sequence ID" value="PNR32631.1"/>
    <property type="molecule type" value="Genomic_DNA"/>
</dbReference>
<dbReference type="InParanoid" id="A0A2K1ITN3"/>
<dbReference type="Gramene" id="Pp3c20_1860V3.1">
    <property type="protein sequence ID" value="Pp3c20_1860V3.1"/>
    <property type="gene ID" value="Pp3c20_1860"/>
</dbReference>